<evidence type="ECO:0000313" key="4">
    <source>
        <dbReference type="EMBL" id="KAJ7757000.1"/>
    </source>
</evidence>
<feature type="signal peptide" evidence="3">
    <location>
        <begin position="1"/>
        <end position="19"/>
    </location>
</feature>
<evidence type="ECO:0000256" key="3">
    <source>
        <dbReference type="SAM" id="SignalP"/>
    </source>
</evidence>
<feature type="region of interest" description="Disordered" evidence="1">
    <location>
        <begin position="235"/>
        <end position="291"/>
    </location>
</feature>
<evidence type="ECO:0000313" key="5">
    <source>
        <dbReference type="Proteomes" id="UP001215598"/>
    </source>
</evidence>
<keyword evidence="2" id="KW-0812">Transmembrane</keyword>
<accession>A0AAD7J4N0</accession>
<feature type="transmembrane region" description="Helical" evidence="2">
    <location>
        <begin position="188"/>
        <end position="210"/>
    </location>
</feature>
<feature type="chain" id="PRO_5041949085" evidence="3">
    <location>
        <begin position="20"/>
        <end position="324"/>
    </location>
</feature>
<dbReference type="EMBL" id="JARKIB010000045">
    <property type="protein sequence ID" value="KAJ7757000.1"/>
    <property type="molecule type" value="Genomic_DNA"/>
</dbReference>
<proteinExistence type="predicted"/>
<keyword evidence="3" id="KW-0732">Signal</keyword>
<keyword evidence="2" id="KW-0472">Membrane</keyword>
<gene>
    <name evidence="4" type="ORF">B0H16DRAFT_1824723</name>
</gene>
<evidence type="ECO:0000256" key="2">
    <source>
        <dbReference type="SAM" id="Phobius"/>
    </source>
</evidence>
<evidence type="ECO:0000256" key="1">
    <source>
        <dbReference type="SAM" id="MobiDB-lite"/>
    </source>
</evidence>
<comment type="caution">
    <text evidence="4">The sequence shown here is derived from an EMBL/GenBank/DDBJ whole genome shotgun (WGS) entry which is preliminary data.</text>
</comment>
<organism evidence="4 5">
    <name type="scientific">Mycena metata</name>
    <dbReference type="NCBI Taxonomy" id="1033252"/>
    <lineage>
        <taxon>Eukaryota</taxon>
        <taxon>Fungi</taxon>
        <taxon>Dikarya</taxon>
        <taxon>Basidiomycota</taxon>
        <taxon>Agaricomycotina</taxon>
        <taxon>Agaricomycetes</taxon>
        <taxon>Agaricomycetidae</taxon>
        <taxon>Agaricales</taxon>
        <taxon>Marasmiineae</taxon>
        <taxon>Mycenaceae</taxon>
        <taxon>Mycena</taxon>
    </lineage>
</organism>
<feature type="compositionally biased region" description="Low complexity" evidence="1">
    <location>
        <begin position="259"/>
        <end position="278"/>
    </location>
</feature>
<feature type="compositionally biased region" description="Polar residues" evidence="1">
    <location>
        <begin position="240"/>
        <end position="258"/>
    </location>
</feature>
<keyword evidence="2" id="KW-1133">Transmembrane helix</keyword>
<keyword evidence="5" id="KW-1185">Reference proteome</keyword>
<name>A0AAD7J4N0_9AGAR</name>
<dbReference type="AlphaFoldDB" id="A0AAD7J4N0"/>
<protein>
    <submittedName>
        <fullName evidence="4">Uncharacterized protein</fullName>
    </submittedName>
</protein>
<dbReference type="Proteomes" id="UP001215598">
    <property type="component" value="Unassembled WGS sequence"/>
</dbReference>
<reference evidence="4" key="1">
    <citation type="submission" date="2023-03" db="EMBL/GenBank/DDBJ databases">
        <title>Massive genome expansion in bonnet fungi (Mycena s.s.) driven by repeated elements and novel gene families across ecological guilds.</title>
        <authorList>
            <consortium name="Lawrence Berkeley National Laboratory"/>
            <person name="Harder C.B."/>
            <person name="Miyauchi S."/>
            <person name="Viragh M."/>
            <person name="Kuo A."/>
            <person name="Thoen E."/>
            <person name="Andreopoulos B."/>
            <person name="Lu D."/>
            <person name="Skrede I."/>
            <person name="Drula E."/>
            <person name="Henrissat B."/>
            <person name="Morin E."/>
            <person name="Kohler A."/>
            <person name="Barry K."/>
            <person name="LaButti K."/>
            <person name="Morin E."/>
            <person name="Salamov A."/>
            <person name="Lipzen A."/>
            <person name="Mereny Z."/>
            <person name="Hegedus B."/>
            <person name="Baldrian P."/>
            <person name="Stursova M."/>
            <person name="Weitz H."/>
            <person name="Taylor A."/>
            <person name="Grigoriev I.V."/>
            <person name="Nagy L.G."/>
            <person name="Martin F."/>
            <person name="Kauserud H."/>
        </authorList>
    </citation>
    <scope>NUCLEOTIDE SEQUENCE</scope>
    <source>
        <strain evidence="4">CBHHK182m</strain>
    </source>
</reference>
<sequence>MAMYRWLVYLAFFPAVSLAAFIVDNLHIGSNSTERFHGGGGDLAIINHSTRFRGVHVSGPKHSSAAAVQLIIICDFGFQIDRVRFNYNLFRCKNHVSCILHAHRIKCCIECCIIESPVHCESTNYEHFCIQPPNPITFPSPARTSTLTTASTSLSIATGSGGFTQPGVGAYSTMLPAQGLSIQKSSPVGLILGLLIPGILLLAFFCVFLVRRRKRSAPAGIEELAVKDGQDTPTWYMKTDQPNPWTAYGTPSSRSYRTSYQESEFSSSTRSGSISRVSPFQLPSSRPDSDASSIRFLSLVPPPNTGASAFTAAAVEPLPPPPAP</sequence>
<feature type="compositionally biased region" description="Polar residues" evidence="1">
    <location>
        <begin position="281"/>
        <end position="291"/>
    </location>
</feature>